<reference evidence="3 4" key="1">
    <citation type="journal article" date="2007" name="Nature">
        <title>Evolution of genes and genomes on the Drosophila phylogeny.</title>
        <authorList>
            <consortium name="Drosophila 12 Genomes Consortium"/>
            <person name="Clark A.G."/>
            <person name="Eisen M.B."/>
            <person name="Smith D.R."/>
            <person name="Bergman C.M."/>
            <person name="Oliver B."/>
            <person name="Markow T.A."/>
            <person name="Kaufman T.C."/>
            <person name="Kellis M."/>
            <person name="Gelbart W."/>
            <person name="Iyer V.N."/>
            <person name="Pollard D.A."/>
            <person name="Sackton T.B."/>
            <person name="Larracuente A.M."/>
            <person name="Singh N.D."/>
            <person name="Abad J.P."/>
            <person name="Abt D.N."/>
            <person name="Adryan B."/>
            <person name="Aguade M."/>
            <person name="Akashi H."/>
            <person name="Anderson W.W."/>
            <person name="Aquadro C.F."/>
            <person name="Ardell D.H."/>
            <person name="Arguello R."/>
            <person name="Artieri C.G."/>
            <person name="Barbash D.A."/>
            <person name="Barker D."/>
            <person name="Barsanti P."/>
            <person name="Batterham P."/>
            <person name="Batzoglou S."/>
            <person name="Begun D."/>
            <person name="Bhutkar A."/>
            <person name="Blanco E."/>
            <person name="Bosak S.A."/>
            <person name="Bradley R.K."/>
            <person name="Brand A.D."/>
            <person name="Brent M.R."/>
            <person name="Brooks A.N."/>
            <person name="Brown R.H."/>
            <person name="Butlin R.K."/>
            <person name="Caggese C."/>
            <person name="Calvi B.R."/>
            <person name="Bernardo de Carvalho A."/>
            <person name="Caspi A."/>
            <person name="Castrezana S."/>
            <person name="Celniker S.E."/>
            <person name="Chang J.L."/>
            <person name="Chapple C."/>
            <person name="Chatterji S."/>
            <person name="Chinwalla A."/>
            <person name="Civetta A."/>
            <person name="Clifton S.W."/>
            <person name="Comeron J.M."/>
            <person name="Costello J.C."/>
            <person name="Coyne J.A."/>
            <person name="Daub J."/>
            <person name="David R.G."/>
            <person name="Delcher A.L."/>
            <person name="Delehaunty K."/>
            <person name="Do C.B."/>
            <person name="Ebling H."/>
            <person name="Edwards K."/>
            <person name="Eickbush T."/>
            <person name="Evans J.D."/>
            <person name="Filipski A."/>
            <person name="Findeiss S."/>
            <person name="Freyhult E."/>
            <person name="Fulton L."/>
            <person name="Fulton R."/>
            <person name="Garcia A.C."/>
            <person name="Gardiner A."/>
            <person name="Garfield D.A."/>
            <person name="Garvin B.E."/>
            <person name="Gibson G."/>
            <person name="Gilbert D."/>
            <person name="Gnerre S."/>
            <person name="Godfrey J."/>
            <person name="Good R."/>
            <person name="Gotea V."/>
            <person name="Gravely B."/>
            <person name="Greenberg A.J."/>
            <person name="Griffiths-Jones S."/>
            <person name="Gross S."/>
            <person name="Guigo R."/>
            <person name="Gustafson E.A."/>
            <person name="Haerty W."/>
            <person name="Hahn M.W."/>
            <person name="Halligan D.L."/>
            <person name="Halpern A.L."/>
            <person name="Halter G.M."/>
            <person name="Han M.V."/>
            <person name="Heger A."/>
            <person name="Hillier L."/>
            <person name="Hinrichs A.S."/>
            <person name="Holmes I."/>
            <person name="Hoskins R.A."/>
            <person name="Hubisz M.J."/>
            <person name="Hultmark D."/>
            <person name="Huntley M.A."/>
            <person name="Jaffe D.B."/>
            <person name="Jagadeeshan S."/>
            <person name="Jeck W.R."/>
            <person name="Johnson J."/>
            <person name="Jones C.D."/>
            <person name="Jordan W.C."/>
            <person name="Karpen G.H."/>
            <person name="Kataoka E."/>
            <person name="Keightley P.D."/>
            <person name="Kheradpour P."/>
            <person name="Kirkness E.F."/>
            <person name="Koerich L.B."/>
            <person name="Kristiansen K."/>
            <person name="Kudrna D."/>
            <person name="Kulathinal R.J."/>
            <person name="Kumar S."/>
            <person name="Kwok R."/>
            <person name="Lander E."/>
            <person name="Langley C.H."/>
            <person name="Lapoint R."/>
            <person name="Lazzaro B.P."/>
            <person name="Lee S.J."/>
            <person name="Levesque L."/>
            <person name="Li R."/>
            <person name="Lin C.F."/>
            <person name="Lin M.F."/>
            <person name="Lindblad-Toh K."/>
            <person name="Llopart A."/>
            <person name="Long M."/>
            <person name="Low L."/>
            <person name="Lozovsky E."/>
            <person name="Lu J."/>
            <person name="Luo M."/>
            <person name="Machado C.A."/>
            <person name="Makalowski W."/>
            <person name="Marzo M."/>
            <person name="Matsuda M."/>
            <person name="Matzkin L."/>
            <person name="McAllister B."/>
            <person name="McBride C.S."/>
            <person name="McKernan B."/>
            <person name="McKernan K."/>
            <person name="Mendez-Lago M."/>
            <person name="Minx P."/>
            <person name="Mollenhauer M.U."/>
            <person name="Montooth K."/>
            <person name="Mount S.M."/>
            <person name="Mu X."/>
            <person name="Myers E."/>
            <person name="Negre B."/>
            <person name="Newfeld S."/>
            <person name="Nielsen R."/>
            <person name="Noor M.A."/>
            <person name="O'Grady P."/>
            <person name="Pachter L."/>
            <person name="Papaceit M."/>
            <person name="Parisi M.J."/>
            <person name="Parisi M."/>
            <person name="Parts L."/>
            <person name="Pedersen J.S."/>
            <person name="Pesole G."/>
            <person name="Phillippy A.M."/>
            <person name="Ponting C.P."/>
            <person name="Pop M."/>
            <person name="Porcelli D."/>
            <person name="Powell J.R."/>
            <person name="Prohaska S."/>
            <person name="Pruitt K."/>
            <person name="Puig M."/>
            <person name="Quesneville H."/>
            <person name="Ram K.R."/>
            <person name="Rand D."/>
            <person name="Rasmussen M.D."/>
            <person name="Reed L.K."/>
            <person name="Reenan R."/>
            <person name="Reily A."/>
            <person name="Remington K.A."/>
            <person name="Rieger T.T."/>
            <person name="Ritchie M.G."/>
            <person name="Robin C."/>
            <person name="Rogers Y.H."/>
            <person name="Rohde C."/>
            <person name="Rozas J."/>
            <person name="Rubenfield M.J."/>
            <person name="Ruiz A."/>
            <person name="Russo S."/>
            <person name="Salzberg S.L."/>
            <person name="Sanchez-Gracia A."/>
            <person name="Saranga D.J."/>
            <person name="Sato H."/>
            <person name="Schaeffer S.W."/>
            <person name="Schatz M.C."/>
            <person name="Schlenke T."/>
            <person name="Schwartz R."/>
            <person name="Segarra C."/>
            <person name="Singh R.S."/>
            <person name="Sirot L."/>
            <person name="Sirota M."/>
            <person name="Sisneros N.B."/>
            <person name="Smith C.D."/>
            <person name="Smith T.F."/>
            <person name="Spieth J."/>
            <person name="Stage D.E."/>
            <person name="Stark A."/>
            <person name="Stephan W."/>
            <person name="Strausberg R.L."/>
            <person name="Strempel S."/>
            <person name="Sturgill D."/>
            <person name="Sutton G."/>
            <person name="Sutton G.G."/>
            <person name="Tao W."/>
            <person name="Teichmann S."/>
            <person name="Tobari Y.N."/>
            <person name="Tomimura Y."/>
            <person name="Tsolas J.M."/>
            <person name="Valente V.L."/>
            <person name="Venter E."/>
            <person name="Venter J.C."/>
            <person name="Vicario S."/>
            <person name="Vieira F.G."/>
            <person name="Vilella A.J."/>
            <person name="Villasante A."/>
            <person name="Walenz B."/>
            <person name="Wang J."/>
            <person name="Wasserman M."/>
            <person name="Watts T."/>
            <person name="Wilson D."/>
            <person name="Wilson R.K."/>
            <person name="Wing R.A."/>
            <person name="Wolfner M.F."/>
            <person name="Wong A."/>
            <person name="Wong G.K."/>
            <person name="Wu C.I."/>
            <person name="Wu G."/>
            <person name="Yamamoto D."/>
            <person name="Yang H.P."/>
            <person name="Yang S.P."/>
            <person name="Yorke J.A."/>
            <person name="Yoshida K."/>
            <person name="Zdobnov E."/>
            <person name="Zhang P."/>
            <person name="Zhang Y."/>
            <person name="Zimin A.V."/>
            <person name="Baldwin J."/>
            <person name="Abdouelleil A."/>
            <person name="Abdulkadir J."/>
            <person name="Abebe A."/>
            <person name="Abera B."/>
            <person name="Abreu J."/>
            <person name="Acer S.C."/>
            <person name="Aftuck L."/>
            <person name="Alexander A."/>
            <person name="An P."/>
            <person name="Anderson E."/>
            <person name="Anderson S."/>
            <person name="Arachi H."/>
            <person name="Azer M."/>
            <person name="Bachantsang P."/>
            <person name="Barry A."/>
            <person name="Bayul T."/>
            <person name="Berlin A."/>
            <person name="Bessette D."/>
            <person name="Bloom T."/>
            <person name="Blye J."/>
            <person name="Boguslavskiy L."/>
            <person name="Bonnet C."/>
            <person name="Boukhgalter B."/>
            <person name="Bourzgui I."/>
            <person name="Brown A."/>
            <person name="Cahill P."/>
            <person name="Channer S."/>
            <person name="Cheshatsang Y."/>
            <person name="Chuda L."/>
            <person name="Citroen M."/>
            <person name="Collymore A."/>
            <person name="Cooke P."/>
            <person name="Costello M."/>
            <person name="D'Aco K."/>
            <person name="Daza R."/>
            <person name="De Haan G."/>
            <person name="DeGray S."/>
            <person name="DeMaso C."/>
            <person name="Dhargay N."/>
            <person name="Dooley K."/>
            <person name="Dooley E."/>
            <person name="Doricent M."/>
            <person name="Dorje P."/>
            <person name="Dorjee K."/>
            <person name="Dupes A."/>
            <person name="Elong R."/>
            <person name="Falk J."/>
            <person name="Farina A."/>
            <person name="Faro S."/>
            <person name="Ferguson D."/>
            <person name="Fisher S."/>
            <person name="Foley C.D."/>
            <person name="Franke A."/>
            <person name="Friedrich D."/>
            <person name="Gadbois L."/>
            <person name="Gearin G."/>
            <person name="Gearin C.R."/>
            <person name="Giannoukos G."/>
            <person name="Goode T."/>
            <person name="Graham J."/>
            <person name="Grandbois E."/>
            <person name="Grewal S."/>
            <person name="Gyaltsen K."/>
            <person name="Hafez N."/>
            <person name="Hagos B."/>
            <person name="Hall J."/>
            <person name="Henson C."/>
            <person name="Hollinger A."/>
            <person name="Honan T."/>
            <person name="Huard M.D."/>
            <person name="Hughes L."/>
            <person name="Hurhula B."/>
            <person name="Husby M.E."/>
            <person name="Kamat A."/>
            <person name="Kanga B."/>
            <person name="Kashin S."/>
            <person name="Khazanovich D."/>
            <person name="Kisner P."/>
            <person name="Lance K."/>
            <person name="Lara M."/>
            <person name="Lee W."/>
            <person name="Lennon N."/>
            <person name="Letendre F."/>
            <person name="LeVine R."/>
            <person name="Lipovsky A."/>
            <person name="Liu X."/>
            <person name="Liu J."/>
            <person name="Liu S."/>
            <person name="Lokyitsang T."/>
            <person name="Lokyitsang Y."/>
            <person name="Lubonja R."/>
            <person name="Lui A."/>
            <person name="MacDonald P."/>
            <person name="Magnisalis V."/>
            <person name="Maru K."/>
            <person name="Matthews C."/>
            <person name="McCusker W."/>
            <person name="McDonough S."/>
            <person name="Mehta T."/>
            <person name="Meldrim J."/>
            <person name="Meneus L."/>
            <person name="Mihai O."/>
            <person name="Mihalev A."/>
            <person name="Mihova T."/>
            <person name="Mittelman R."/>
            <person name="Mlenga V."/>
            <person name="Montmayeur A."/>
            <person name="Mulrain L."/>
            <person name="Navidi A."/>
            <person name="Naylor J."/>
            <person name="Negash T."/>
            <person name="Nguyen T."/>
            <person name="Nguyen N."/>
            <person name="Nicol R."/>
            <person name="Norbu C."/>
            <person name="Norbu N."/>
            <person name="Novod N."/>
            <person name="O'Neill B."/>
            <person name="Osman S."/>
            <person name="Markiewicz E."/>
            <person name="Oyono O.L."/>
            <person name="Patti C."/>
            <person name="Phunkhang P."/>
            <person name="Pierre F."/>
            <person name="Priest M."/>
            <person name="Raghuraman S."/>
            <person name="Rege F."/>
            <person name="Reyes R."/>
            <person name="Rise C."/>
            <person name="Rogov P."/>
            <person name="Ross K."/>
            <person name="Ryan E."/>
            <person name="Settipalli S."/>
            <person name="Shea T."/>
            <person name="Sherpa N."/>
            <person name="Shi L."/>
            <person name="Shih D."/>
            <person name="Sparrow T."/>
            <person name="Spaulding J."/>
            <person name="Stalker J."/>
            <person name="Stange-Thomann N."/>
            <person name="Stavropoulos S."/>
            <person name="Stone C."/>
            <person name="Strader C."/>
            <person name="Tesfaye S."/>
            <person name="Thomson T."/>
            <person name="Thoulutsang Y."/>
            <person name="Thoulutsang D."/>
            <person name="Topham K."/>
            <person name="Topping I."/>
            <person name="Tsamla T."/>
            <person name="Vassiliev H."/>
            <person name="Vo A."/>
            <person name="Wangchuk T."/>
            <person name="Wangdi T."/>
            <person name="Weiand M."/>
            <person name="Wilkinson J."/>
            <person name="Wilson A."/>
            <person name="Yadav S."/>
            <person name="Young G."/>
            <person name="Yu Q."/>
            <person name="Zembek L."/>
            <person name="Zhong D."/>
            <person name="Zimmer A."/>
            <person name="Zwirko Z."/>
            <person name="Jaffe D.B."/>
            <person name="Alvarez P."/>
            <person name="Brockman W."/>
            <person name="Butler J."/>
            <person name="Chin C."/>
            <person name="Gnerre S."/>
            <person name="Grabherr M."/>
            <person name="Kleber M."/>
            <person name="Mauceli E."/>
            <person name="MacCallum I."/>
        </authorList>
    </citation>
    <scope>NUCLEOTIDE SEQUENCE [LARGE SCALE GENOMIC DNA]</scope>
    <source>
        <strain evidence="4">Tucson 15287-2541.00</strain>
    </source>
</reference>
<evidence type="ECO:0000313" key="3">
    <source>
        <dbReference type="EMBL" id="EDV96533.1"/>
    </source>
</evidence>
<dbReference type="PhylomeDB" id="B4IY83"/>
<evidence type="ECO:0000256" key="2">
    <source>
        <dbReference type="SAM" id="SignalP"/>
    </source>
</evidence>
<dbReference type="OrthoDB" id="7882716at2759"/>
<gene>
    <name evidence="3" type="primary">Dgri\GH15143</name>
    <name evidence="3" type="ORF">Dgri_GH15143</name>
</gene>
<keyword evidence="1" id="KW-1133">Transmembrane helix</keyword>
<dbReference type="HOGENOM" id="CLU_021814_1_0_1"/>
<feature type="transmembrane region" description="Helical" evidence="1">
    <location>
        <begin position="318"/>
        <end position="340"/>
    </location>
</feature>
<evidence type="ECO:0000256" key="1">
    <source>
        <dbReference type="SAM" id="Phobius"/>
    </source>
</evidence>
<keyword evidence="2" id="KW-0732">Signal</keyword>
<name>B4IY83_DROGR</name>
<accession>B4IY83</accession>
<dbReference type="Proteomes" id="UP000001070">
    <property type="component" value="Unassembled WGS sequence"/>
</dbReference>
<feature type="signal peptide" evidence="2">
    <location>
        <begin position="1"/>
        <end position="26"/>
    </location>
</feature>
<feature type="transmembrane region" description="Helical" evidence="1">
    <location>
        <begin position="382"/>
        <end position="401"/>
    </location>
</feature>
<keyword evidence="4" id="KW-1185">Reference proteome</keyword>
<keyword evidence="1" id="KW-0472">Membrane</keyword>
<feature type="transmembrane region" description="Helical" evidence="1">
    <location>
        <begin position="570"/>
        <end position="593"/>
    </location>
</feature>
<organism evidence="4">
    <name type="scientific">Drosophila grimshawi</name>
    <name type="common">Hawaiian fruit fly</name>
    <name type="synonym">Idiomyia grimshawi</name>
    <dbReference type="NCBI Taxonomy" id="7222"/>
    <lineage>
        <taxon>Eukaryota</taxon>
        <taxon>Metazoa</taxon>
        <taxon>Ecdysozoa</taxon>
        <taxon>Arthropoda</taxon>
        <taxon>Hexapoda</taxon>
        <taxon>Insecta</taxon>
        <taxon>Pterygota</taxon>
        <taxon>Neoptera</taxon>
        <taxon>Endopterygota</taxon>
        <taxon>Diptera</taxon>
        <taxon>Brachycera</taxon>
        <taxon>Muscomorpha</taxon>
        <taxon>Ephydroidea</taxon>
        <taxon>Drosophilidae</taxon>
        <taxon>Drosophila</taxon>
        <taxon>Hawaiian Drosophila</taxon>
    </lineage>
</organism>
<protein>
    <submittedName>
        <fullName evidence="3">GH15143</fullName>
    </submittedName>
</protein>
<keyword evidence="1" id="KW-0812">Transmembrane</keyword>
<dbReference type="AlphaFoldDB" id="B4IY83"/>
<feature type="chain" id="PRO_5002811142" evidence="2">
    <location>
        <begin position="27"/>
        <end position="602"/>
    </location>
</feature>
<dbReference type="EMBL" id="CH916366">
    <property type="protein sequence ID" value="EDV96533.1"/>
    <property type="molecule type" value="Genomic_DNA"/>
</dbReference>
<evidence type="ECO:0000313" key="4">
    <source>
        <dbReference type="Proteomes" id="UP000001070"/>
    </source>
</evidence>
<dbReference type="InParanoid" id="B4IY83"/>
<dbReference type="KEGG" id="dgr:6557575"/>
<dbReference type="OMA" id="HINDLIH"/>
<dbReference type="STRING" id="7222.B4IY83"/>
<dbReference type="FunCoup" id="B4IY83">
    <property type="interactions" value="10"/>
</dbReference>
<dbReference type="eggNOG" id="ENOG502T8SD">
    <property type="taxonomic scope" value="Eukaryota"/>
</dbReference>
<proteinExistence type="predicted"/>
<sequence>MLLHVVLTQLLLLLLVLLLVGDLSDALTVNEALQRSYQEQHYDTVLLMRHNRQQQCSQMEEVAADTIWPVIRLSNQANFYLKRSQSTEMLAITCLTGNSEMDMEIWQALAKNLYNMRHVRLLLLLQEATAVRTDPLDQLLKSLANITFHLHFPHVVLLLPEGNAYQLHPYEEQLWLELQLNSSAPIFARQYNFHRYLAKVLPDQTPPGSLAYKDRRTGKLRITGYLAKTILAFAWAHNITLQWARPLVIGDQLSLIVLRNLTLNGTINFAMSLCGFELPNESGYYTYPIELPAWFVVLPCAREIATAEVYLRISNINIGLVLLGTYCIFVLLDTCFGWLLMKEKVDWTNFVLNERIFSGIIGQSFKLNAHSTNSARLAQAQLFLFGLIVSTLFSAHLKTLLTKRPRDHLISNLMELRDSKLNIYFSEGEDFYLRNVSHNHPINTIKSKIKYLEVKEFQKQRKSFNKSNAFSMTTSIWLFIKSQQEVFQQPALCFQPGLVFRKPLIISLALQANSIFAEPMNTFIHRMHDAGLAMQWKQQSLRDFIALGETSLNDPYLYVPFHDFKVVDLFWVWLNLAFGLSLGFVTFLLELIFNHLTKKELN</sequence>